<feature type="region of interest" description="Disordered" evidence="11">
    <location>
        <begin position="476"/>
        <end position="565"/>
    </location>
</feature>
<keyword evidence="4 10" id="KW-0227">DNA damage</keyword>
<dbReference type="FunFam" id="2.30.29.220:FF:000003">
    <property type="entry name" value="FACT complex subunit POB3"/>
    <property type="match status" value="1"/>
</dbReference>
<dbReference type="InterPro" id="IPR011993">
    <property type="entry name" value="PH-like_dom_sf"/>
</dbReference>
<feature type="domain" description="Histone chaperone RTT106/FACT complex subunit SPT16-like middle" evidence="12">
    <location>
        <begin position="370"/>
        <end position="464"/>
    </location>
</feature>
<feature type="compositionally biased region" description="Acidic residues" evidence="11">
    <location>
        <begin position="531"/>
        <end position="553"/>
    </location>
</feature>
<proteinExistence type="inferred from homology"/>
<dbReference type="Gene3D" id="2.30.29.220">
    <property type="entry name" value="Structure-specific recognition protein (SSRP1)"/>
    <property type="match status" value="1"/>
</dbReference>
<keyword evidence="5 10" id="KW-0805">Transcription regulation</keyword>
<dbReference type="CDD" id="cd13231">
    <property type="entry name" value="PH2_SSRP1-like"/>
    <property type="match status" value="1"/>
</dbReference>
<dbReference type="GO" id="GO:0006281">
    <property type="term" value="P:DNA repair"/>
    <property type="evidence" value="ECO:0007669"/>
    <property type="project" value="UniProtKB-KW"/>
</dbReference>
<evidence type="ECO:0000256" key="8">
    <source>
        <dbReference type="ARBA" id="ARBA00023242"/>
    </source>
</evidence>
<evidence type="ECO:0000313" key="14">
    <source>
        <dbReference type="Proteomes" id="UP001303222"/>
    </source>
</evidence>
<evidence type="ECO:0000256" key="3">
    <source>
        <dbReference type="ARBA" id="ARBA00022705"/>
    </source>
</evidence>
<dbReference type="PANTHER" id="PTHR45849">
    <property type="entry name" value="FACT COMPLEX SUBUNIT SSRP1"/>
    <property type="match status" value="1"/>
</dbReference>
<feature type="compositionally biased region" description="Acidic residues" evidence="11">
    <location>
        <begin position="499"/>
        <end position="521"/>
    </location>
</feature>
<dbReference type="InterPro" id="IPR048993">
    <property type="entry name" value="SSRP1-like_PH1"/>
</dbReference>
<evidence type="ECO:0000256" key="10">
    <source>
        <dbReference type="RuleBase" id="RU364013"/>
    </source>
</evidence>
<comment type="subcellular location">
    <subcellularLocation>
        <location evidence="10">Nucleus</location>
    </subcellularLocation>
    <subcellularLocation>
        <location evidence="10">Chromosome</location>
    </subcellularLocation>
</comment>
<keyword evidence="14" id="KW-1185">Reference proteome</keyword>
<dbReference type="Pfam" id="PF03531">
    <property type="entry name" value="SSrecog"/>
    <property type="match status" value="1"/>
</dbReference>
<dbReference type="GO" id="GO:0003677">
    <property type="term" value="F:DNA binding"/>
    <property type="evidence" value="ECO:0007669"/>
    <property type="project" value="InterPro"/>
</dbReference>
<reference evidence="13" key="2">
    <citation type="submission" date="2023-06" db="EMBL/GenBank/DDBJ databases">
        <authorList>
            <consortium name="Lawrence Berkeley National Laboratory"/>
            <person name="Mondo S.J."/>
            <person name="Hensen N."/>
            <person name="Bonometti L."/>
            <person name="Westerberg I."/>
            <person name="Brannstrom I.O."/>
            <person name="Guillou S."/>
            <person name="Cros-Aarteil S."/>
            <person name="Calhoun S."/>
            <person name="Haridas S."/>
            <person name="Kuo A."/>
            <person name="Pangilinan J."/>
            <person name="Riley R."/>
            <person name="Labutti K."/>
            <person name="Andreopoulos B."/>
            <person name="Lipzen A."/>
            <person name="Chen C."/>
            <person name="Yanf M."/>
            <person name="Daum C."/>
            <person name="Ng V."/>
            <person name="Clum A."/>
            <person name="Steindorff A."/>
            <person name="Ohm R."/>
            <person name="Martin F."/>
            <person name="Silar P."/>
            <person name="Natvig D."/>
            <person name="Lalanne C."/>
            <person name="Gautier V."/>
            <person name="Ament-Velasquez S.L."/>
            <person name="Kruys A."/>
            <person name="Hutchinson M.I."/>
            <person name="Powell A.J."/>
            <person name="Barry K."/>
            <person name="Miller A.N."/>
            <person name="Grigoriev I.V."/>
            <person name="Debuchy R."/>
            <person name="Gladieux P."/>
            <person name="Thoren M.H."/>
            <person name="Johannesson H."/>
        </authorList>
    </citation>
    <scope>NUCLEOTIDE SEQUENCE</scope>
    <source>
        <strain evidence="13">CBS 626.80</strain>
    </source>
</reference>
<dbReference type="FunFam" id="2.30.29.30:FF:000146">
    <property type="entry name" value="FACT complex subunit POB3"/>
    <property type="match status" value="1"/>
</dbReference>
<gene>
    <name evidence="13" type="ORF">QBC32DRAFT_353451</name>
</gene>
<dbReference type="InterPro" id="IPR013719">
    <property type="entry name" value="RTT106/SPT16-like_middle_dom"/>
</dbReference>
<dbReference type="Pfam" id="PF17292">
    <property type="entry name" value="POB3_N"/>
    <property type="match status" value="1"/>
</dbReference>
<comment type="caution">
    <text evidence="13">The sequence shown here is derived from an EMBL/GenBank/DDBJ whole genome shotgun (WGS) entry which is preliminary data.</text>
</comment>
<accession>A0AAN6SC46</accession>
<organism evidence="13 14">
    <name type="scientific">Pseudoneurospora amorphoporcata</name>
    <dbReference type="NCBI Taxonomy" id="241081"/>
    <lineage>
        <taxon>Eukaryota</taxon>
        <taxon>Fungi</taxon>
        <taxon>Dikarya</taxon>
        <taxon>Ascomycota</taxon>
        <taxon>Pezizomycotina</taxon>
        <taxon>Sordariomycetes</taxon>
        <taxon>Sordariomycetidae</taxon>
        <taxon>Sordariales</taxon>
        <taxon>Sordariaceae</taxon>
        <taxon>Pseudoneurospora</taxon>
    </lineage>
</organism>
<keyword evidence="2 10" id="KW-0158">Chromosome</keyword>
<dbReference type="Gene3D" id="2.30.29.150">
    <property type="match status" value="1"/>
</dbReference>
<evidence type="ECO:0000256" key="1">
    <source>
        <dbReference type="ARBA" id="ARBA00010060"/>
    </source>
</evidence>
<evidence type="ECO:0000256" key="11">
    <source>
        <dbReference type="SAM" id="MobiDB-lite"/>
    </source>
</evidence>
<reference evidence="13" key="1">
    <citation type="journal article" date="2023" name="Mol. Phylogenet. Evol.">
        <title>Genome-scale phylogeny and comparative genomics of the fungal order Sordariales.</title>
        <authorList>
            <person name="Hensen N."/>
            <person name="Bonometti L."/>
            <person name="Westerberg I."/>
            <person name="Brannstrom I.O."/>
            <person name="Guillou S."/>
            <person name="Cros-Aarteil S."/>
            <person name="Calhoun S."/>
            <person name="Haridas S."/>
            <person name="Kuo A."/>
            <person name="Mondo S."/>
            <person name="Pangilinan J."/>
            <person name="Riley R."/>
            <person name="LaButti K."/>
            <person name="Andreopoulos B."/>
            <person name="Lipzen A."/>
            <person name="Chen C."/>
            <person name="Yan M."/>
            <person name="Daum C."/>
            <person name="Ng V."/>
            <person name="Clum A."/>
            <person name="Steindorff A."/>
            <person name="Ohm R.A."/>
            <person name="Martin F."/>
            <person name="Silar P."/>
            <person name="Natvig D.O."/>
            <person name="Lalanne C."/>
            <person name="Gautier V."/>
            <person name="Ament-Velasquez S.L."/>
            <person name="Kruys A."/>
            <person name="Hutchinson M.I."/>
            <person name="Powell A.J."/>
            <person name="Barry K."/>
            <person name="Miller A.N."/>
            <person name="Grigoriev I.V."/>
            <person name="Debuchy R."/>
            <person name="Gladieux P."/>
            <person name="Hiltunen Thoren M."/>
            <person name="Johannesson H."/>
        </authorList>
    </citation>
    <scope>NUCLEOTIDE SEQUENCE</scope>
    <source>
        <strain evidence="13">CBS 626.80</strain>
    </source>
</reference>
<dbReference type="PANTHER" id="PTHR45849:SF1">
    <property type="entry name" value="FACT COMPLEX SUBUNIT SSRP1"/>
    <property type="match status" value="1"/>
</dbReference>
<keyword evidence="3 10" id="KW-0235">DNA replication</keyword>
<evidence type="ECO:0000256" key="6">
    <source>
        <dbReference type="ARBA" id="ARBA00023163"/>
    </source>
</evidence>
<dbReference type="Gene3D" id="2.30.29.30">
    <property type="entry name" value="Pleckstrin-homology domain (PH domain)/Phosphotyrosine-binding domain (PTB)"/>
    <property type="match status" value="2"/>
</dbReference>
<feature type="region of interest" description="Disordered" evidence="11">
    <location>
        <begin position="150"/>
        <end position="171"/>
    </location>
</feature>
<dbReference type="InterPro" id="IPR024954">
    <property type="entry name" value="SSRP1_DD"/>
</dbReference>
<keyword evidence="7 10" id="KW-0234">DNA repair</keyword>
<dbReference type="FunFam" id="2.30.29.150:FF:000001">
    <property type="entry name" value="Fact complex subunit ssrp1"/>
    <property type="match status" value="1"/>
</dbReference>
<dbReference type="Pfam" id="PF21103">
    <property type="entry name" value="PH1_SSRP1-like"/>
    <property type="match status" value="1"/>
</dbReference>
<dbReference type="EMBL" id="MU859317">
    <property type="protein sequence ID" value="KAK3947748.1"/>
    <property type="molecule type" value="Genomic_DNA"/>
</dbReference>
<evidence type="ECO:0000256" key="7">
    <source>
        <dbReference type="ARBA" id="ARBA00023204"/>
    </source>
</evidence>
<sequence length="565" mass="63115">MAAIESFDNIYLDLSKESGKSRFAENGLGWKPAGGGEAFTLDSSNIGGAQWSRAARGYEVKILLRSSGVVQLDGFHQEDYERLSKIFKNWYSINLENKEHSLRGWNWGKAEFSKAELTFNVQNRPAFEIPYSEISNTNLAGRNEIAVEFANDGGKSNGHNGTGGKGKKATAGKDQLVEVRFYIPGTTTRKEAEGGEAGSDADEEEKNAVTLFYDTLIEKAEIGETAGDTIATFLDVLHLTPRGRFDIDMYDASFRLRGKTYDYKIQYDHIKKFMVLPKPDEVHFLLCIGLDPPLRQGQTRYPFVVMQFKADEEVTLDLNITEEELNGKYKDKLQSHYEQPLHQVVAYIFKGLANKKVTTPAKDFTTHRQQYGIKCSIKASEGFLYCLEKAFMFVPKPATYISYEQTQSITFSRVGGAVSALSTFDITVHMKNGAGSSQFSNINREDLKALEEFFKLKGLRVKNEIDDDTNLIAATLGDDDMASSDEEAVGPKADRGSADEDEESVDEDFQAESESDVAEEYDSNHESDGSGSEESDVDNQVDDKDEDRDDDDEGEKRPKKKKKTA</sequence>
<comment type="similarity">
    <text evidence="1 10">Belongs to the SSRP1 family.</text>
</comment>
<evidence type="ECO:0000256" key="9">
    <source>
        <dbReference type="ARBA" id="ARBA00025370"/>
    </source>
</evidence>
<name>A0AAN6SC46_9PEZI</name>
<keyword evidence="6 10" id="KW-0804">Transcription</keyword>
<dbReference type="Proteomes" id="UP001303222">
    <property type="component" value="Unassembled WGS sequence"/>
</dbReference>
<dbReference type="GO" id="GO:0006260">
    <property type="term" value="P:DNA replication"/>
    <property type="evidence" value="ECO:0007669"/>
    <property type="project" value="UniProtKB-KW"/>
</dbReference>
<protein>
    <recommendedName>
        <fullName evidence="10">FACT complex subunit POB3</fullName>
    </recommendedName>
</protein>
<feature type="compositionally biased region" description="Acidic residues" evidence="11">
    <location>
        <begin position="477"/>
        <end position="488"/>
    </location>
</feature>
<dbReference type="SUPFAM" id="SSF50729">
    <property type="entry name" value="PH domain-like"/>
    <property type="match status" value="1"/>
</dbReference>
<comment type="function">
    <text evidence="9 10">Component of the FACT complex, a general chromatin factor that acts to reorganize nucleosomes. The FACT complex is involved in multiple processes that require DNA as a template such as mRNA elongation, DNA replication and DNA repair. During transcription elongation the FACT complex acts as a histone chaperone that both destabilizes and restores nucleosomal structure. It facilitates the passage of RNA polymerase II and transcription by promoting the dissociation of one histone H2A-H2B dimer from the nucleosome, then subsequently promotes the reestablishment of the nucleosome following the passage of RNA polymerase II.</text>
</comment>
<dbReference type="CDD" id="cd13229">
    <property type="entry name" value="PH_TFIIH"/>
    <property type="match status" value="1"/>
</dbReference>
<dbReference type="InterPro" id="IPR035417">
    <property type="entry name" value="SSRP1/POB3_N"/>
</dbReference>
<dbReference type="InterPro" id="IPR050454">
    <property type="entry name" value="RTT106/SSRP1_HistChap/FACT"/>
</dbReference>
<keyword evidence="8 10" id="KW-0539">Nucleus</keyword>
<dbReference type="FunFam" id="2.30.29.30:FF:000310">
    <property type="entry name" value="FACT complex subunit POB3"/>
    <property type="match status" value="1"/>
</dbReference>
<dbReference type="CDD" id="cd13230">
    <property type="entry name" value="PH1_SSRP1-like"/>
    <property type="match status" value="1"/>
</dbReference>
<dbReference type="GO" id="GO:0031491">
    <property type="term" value="F:nucleosome binding"/>
    <property type="evidence" value="ECO:0007669"/>
    <property type="project" value="TreeGrafter"/>
</dbReference>
<dbReference type="AlphaFoldDB" id="A0AAN6SC46"/>
<dbReference type="GO" id="GO:0035101">
    <property type="term" value="C:FACT complex"/>
    <property type="evidence" value="ECO:0007669"/>
    <property type="project" value="TreeGrafter"/>
</dbReference>
<dbReference type="InterPro" id="IPR000969">
    <property type="entry name" value="SSRP1/POB3"/>
</dbReference>
<evidence type="ECO:0000256" key="4">
    <source>
        <dbReference type="ARBA" id="ARBA00022763"/>
    </source>
</evidence>
<evidence type="ECO:0000256" key="5">
    <source>
        <dbReference type="ARBA" id="ARBA00023015"/>
    </source>
</evidence>
<dbReference type="GO" id="GO:0042393">
    <property type="term" value="F:histone binding"/>
    <property type="evidence" value="ECO:0007669"/>
    <property type="project" value="TreeGrafter"/>
</dbReference>
<evidence type="ECO:0000313" key="13">
    <source>
        <dbReference type="EMBL" id="KAK3947748.1"/>
    </source>
</evidence>
<dbReference type="Pfam" id="PF08512">
    <property type="entry name" value="Rttp106-like_middle"/>
    <property type="match status" value="1"/>
</dbReference>
<dbReference type="SMART" id="SM01287">
    <property type="entry name" value="Rtt106"/>
    <property type="match status" value="1"/>
</dbReference>
<dbReference type="InterPro" id="IPR038167">
    <property type="entry name" value="SSRP1_sf"/>
</dbReference>
<evidence type="ECO:0000256" key="2">
    <source>
        <dbReference type="ARBA" id="ARBA00022454"/>
    </source>
</evidence>
<dbReference type="PRINTS" id="PR00887">
    <property type="entry name" value="SSRCOGNITION"/>
</dbReference>
<evidence type="ECO:0000259" key="12">
    <source>
        <dbReference type="SMART" id="SM01287"/>
    </source>
</evidence>